<comment type="subcellular location">
    <subcellularLocation>
        <location evidence="13">Cytoplasm</location>
    </subcellularLocation>
</comment>
<evidence type="ECO:0000256" key="11">
    <source>
        <dbReference type="ARBA" id="ARBA00033093"/>
    </source>
</evidence>
<evidence type="ECO:0000259" key="14">
    <source>
        <dbReference type="Pfam" id="PF00586"/>
    </source>
</evidence>
<evidence type="ECO:0000313" key="17">
    <source>
        <dbReference type="Proteomes" id="UP000191094"/>
    </source>
</evidence>
<dbReference type="SUPFAM" id="SSF55326">
    <property type="entry name" value="PurM N-terminal domain-like"/>
    <property type="match status" value="1"/>
</dbReference>
<dbReference type="UniPathway" id="UPA00074">
    <property type="reaction ID" value="UER00129"/>
</dbReference>
<comment type="catalytic activity">
    <reaction evidence="12 13">
        <text>2-formamido-N(1)-(5-O-phospho-beta-D-ribosyl)acetamidine + ATP = 5-amino-1-(5-phospho-beta-D-ribosyl)imidazole + ADP + phosphate + H(+)</text>
        <dbReference type="Rhea" id="RHEA:23032"/>
        <dbReference type="ChEBI" id="CHEBI:15378"/>
        <dbReference type="ChEBI" id="CHEBI:30616"/>
        <dbReference type="ChEBI" id="CHEBI:43474"/>
        <dbReference type="ChEBI" id="CHEBI:137981"/>
        <dbReference type="ChEBI" id="CHEBI:147287"/>
        <dbReference type="ChEBI" id="CHEBI:456216"/>
        <dbReference type="EC" id="6.3.3.1"/>
    </reaction>
</comment>
<organism evidence="16 17">
    <name type="scientific">Lwoffella lincolnii</name>
    <dbReference type="NCBI Taxonomy" id="90241"/>
    <lineage>
        <taxon>Bacteria</taxon>
        <taxon>Pseudomonadati</taxon>
        <taxon>Pseudomonadota</taxon>
        <taxon>Gammaproteobacteria</taxon>
        <taxon>Moraxellales</taxon>
        <taxon>Moraxellaceae</taxon>
        <taxon>Lwoffella</taxon>
    </lineage>
</organism>
<dbReference type="RefSeq" id="WP_078306091.1">
    <property type="nucleotide sequence ID" value="NZ_CP147511.1"/>
</dbReference>
<dbReference type="InterPro" id="IPR010918">
    <property type="entry name" value="PurM-like_C_dom"/>
</dbReference>
<evidence type="ECO:0000256" key="5">
    <source>
        <dbReference type="ARBA" id="ARBA00022598"/>
    </source>
</evidence>
<dbReference type="PANTHER" id="PTHR10520:SF12">
    <property type="entry name" value="TRIFUNCTIONAL PURINE BIOSYNTHETIC PROTEIN ADENOSINE-3"/>
    <property type="match status" value="1"/>
</dbReference>
<keyword evidence="17" id="KW-1185">Reference proteome</keyword>
<dbReference type="InterPro" id="IPR004733">
    <property type="entry name" value="PurM_cligase"/>
</dbReference>
<evidence type="ECO:0000256" key="6">
    <source>
        <dbReference type="ARBA" id="ARBA00022741"/>
    </source>
</evidence>
<evidence type="ECO:0000256" key="3">
    <source>
        <dbReference type="ARBA" id="ARBA00013047"/>
    </source>
</evidence>
<comment type="pathway">
    <text evidence="1 13">Purine metabolism; IMP biosynthesis via de novo pathway; 5-amino-1-(5-phospho-D-ribosyl)imidazole from N(2)-formyl-N(1)-(5-phospho-D-ribosyl)glycinamide: step 2/2.</text>
</comment>
<dbReference type="GO" id="GO:0005524">
    <property type="term" value="F:ATP binding"/>
    <property type="evidence" value="ECO:0007669"/>
    <property type="project" value="UniProtKB-KW"/>
</dbReference>
<comment type="caution">
    <text evidence="16">The sequence shown here is derived from an EMBL/GenBank/DDBJ whole genome shotgun (WGS) entry which is preliminary data.</text>
</comment>
<dbReference type="EMBL" id="MUYT01000001">
    <property type="protein sequence ID" value="OOS22685.1"/>
    <property type="molecule type" value="Genomic_DNA"/>
</dbReference>
<dbReference type="GO" id="GO:0004637">
    <property type="term" value="F:phosphoribosylamine-glycine ligase activity"/>
    <property type="evidence" value="ECO:0007669"/>
    <property type="project" value="TreeGrafter"/>
</dbReference>
<keyword evidence="5 13" id="KW-0436">Ligase</keyword>
<evidence type="ECO:0000256" key="2">
    <source>
        <dbReference type="ARBA" id="ARBA00010280"/>
    </source>
</evidence>
<keyword evidence="8 13" id="KW-0067">ATP-binding</keyword>
<dbReference type="GO" id="GO:0004641">
    <property type="term" value="F:phosphoribosylformylglycinamidine cyclo-ligase activity"/>
    <property type="evidence" value="ECO:0007669"/>
    <property type="project" value="UniProtKB-UniRule"/>
</dbReference>
<dbReference type="Gene3D" id="3.30.1330.10">
    <property type="entry name" value="PurM-like, N-terminal domain"/>
    <property type="match status" value="1"/>
</dbReference>
<evidence type="ECO:0000256" key="7">
    <source>
        <dbReference type="ARBA" id="ARBA00022755"/>
    </source>
</evidence>
<reference evidence="16 17" key="1">
    <citation type="submission" date="2017-02" db="EMBL/GenBank/DDBJ databases">
        <title>Draft genome sequence of Moraxella lincolnii CCUG 9405T type strain.</title>
        <authorList>
            <person name="Salva-Serra F."/>
            <person name="Engstrom-Jakobsson H."/>
            <person name="Thorell K."/>
            <person name="Jaen-Luchoro D."/>
            <person name="Gonzales-Siles L."/>
            <person name="Karlsson R."/>
            <person name="Yazdan S."/>
            <person name="Boulund F."/>
            <person name="Johnning A."/>
            <person name="Engstrand L."/>
            <person name="Kristiansson E."/>
            <person name="Moore E."/>
        </authorList>
    </citation>
    <scope>NUCLEOTIDE SEQUENCE [LARGE SCALE GENOMIC DNA]</scope>
    <source>
        <strain evidence="16 17">CCUG 9405</strain>
    </source>
</reference>
<dbReference type="InterPro" id="IPR036921">
    <property type="entry name" value="PurM-like_N_sf"/>
</dbReference>
<dbReference type="HAMAP" id="MF_00741">
    <property type="entry name" value="AIRS"/>
    <property type="match status" value="1"/>
</dbReference>
<evidence type="ECO:0000256" key="8">
    <source>
        <dbReference type="ARBA" id="ARBA00022840"/>
    </source>
</evidence>
<dbReference type="AlphaFoldDB" id="A0A1T0CK32"/>
<feature type="domain" description="PurM-like C-terminal" evidence="15">
    <location>
        <begin position="190"/>
        <end position="354"/>
    </location>
</feature>
<name>A0A1T0CK32_9GAMM</name>
<keyword evidence="6 13" id="KW-0547">Nucleotide-binding</keyword>
<dbReference type="CDD" id="cd02196">
    <property type="entry name" value="PurM"/>
    <property type="match status" value="1"/>
</dbReference>
<keyword evidence="7 13" id="KW-0658">Purine biosynthesis</keyword>
<dbReference type="GO" id="GO:0006189">
    <property type="term" value="P:'de novo' IMP biosynthetic process"/>
    <property type="evidence" value="ECO:0007669"/>
    <property type="project" value="UniProtKB-UniRule"/>
</dbReference>
<evidence type="ECO:0000256" key="13">
    <source>
        <dbReference type="HAMAP-Rule" id="MF_00741"/>
    </source>
</evidence>
<dbReference type="InterPro" id="IPR036676">
    <property type="entry name" value="PurM-like_C_sf"/>
</dbReference>
<evidence type="ECO:0000256" key="9">
    <source>
        <dbReference type="ARBA" id="ARBA00031908"/>
    </source>
</evidence>
<comment type="similarity">
    <text evidence="2 13">Belongs to the AIR synthase family.</text>
</comment>
<dbReference type="Pfam" id="PF02769">
    <property type="entry name" value="AIRS_C"/>
    <property type="match status" value="1"/>
</dbReference>
<dbReference type="Pfam" id="PF00586">
    <property type="entry name" value="AIRS"/>
    <property type="match status" value="1"/>
</dbReference>
<dbReference type="OrthoDB" id="9777881at2"/>
<dbReference type="InterPro" id="IPR016188">
    <property type="entry name" value="PurM-like_N"/>
</dbReference>
<dbReference type="STRING" id="90241.B0682_00150"/>
<dbReference type="GO" id="GO:0046084">
    <property type="term" value="P:adenine biosynthetic process"/>
    <property type="evidence" value="ECO:0007669"/>
    <property type="project" value="TreeGrafter"/>
</dbReference>
<dbReference type="SUPFAM" id="SSF56042">
    <property type="entry name" value="PurM C-terminal domain-like"/>
    <property type="match status" value="1"/>
</dbReference>
<dbReference type="Proteomes" id="UP000191094">
    <property type="component" value="Unassembled WGS sequence"/>
</dbReference>
<dbReference type="GO" id="GO:0005829">
    <property type="term" value="C:cytosol"/>
    <property type="evidence" value="ECO:0007669"/>
    <property type="project" value="TreeGrafter"/>
</dbReference>
<dbReference type="NCBIfam" id="TIGR00878">
    <property type="entry name" value="purM"/>
    <property type="match status" value="1"/>
</dbReference>
<evidence type="ECO:0000259" key="15">
    <source>
        <dbReference type="Pfam" id="PF02769"/>
    </source>
</evidence>
<sequence>MTQAPPKNPSSSQPFSTQPLSYKDAGVDIDAGETLVQRIKSVAKATTRPEVIGGLGGFGALCRIPQGYQSPLLVSGTDGVGTKLKLALDFNKHDTIGQDLVAMCVNDLLVCGAEPLFFLDYYATGKLDVDTAEAVIKGIGDGCQLANCALIGGETAEMPGMYQNEDYDLAGFCVGVVEESEVITGKNVQTGDILIAIASSGVHSNGYSLVRKIIDVANIDINTQTIDNKPLKDVLLTPTKIYVNAIQTLQKSLGNTNLHAMAHITGGGLTDNLPRVLPDSLTAQIDVHSWDLPAVFAWLQQTGNIEQTEMYRTFNCGVGFVVIVPHHKADEAIKLLNDNGENAWKLGKIVQRSDDASGDAVTYL</sequence>
<dbReference type="FunFam" id="3.30.1330.10:FF:000001">
    <property type="entry name" value="Phosphoribosylformylglycinamidine cyclo-ligase"/>
    <property type="match status" value="1"/>
</dbReference>
<evidence type="ECO:0000256" key="12">
    <source>
        <dbReference type="ARBA" id="ARBA00049057"/>
    </source>
</evidence>
<proteinExistence type="inferred from homology"/>
<keyword evidence="13" id="KW-0963">Cytoplasm</keyword>
<dbReference type="Gene3D" id="3.90.650.10">
    <property type="entry name" value="PurM-like C-terminal domain"/>
    <property type="match status" value="1"/>
</dbReference>
<feature type="domain" description="PurM-like N-terminal" evidence="14">
    <location>
        <begin position="73"/>
        <end position="177"/>
    </location>
</feature>
<gene>
    <name evidence="13" type="primary">purM</name>
    <name evidence="16" type="ORF">B0682_00150</name>
</gene>
<dbReference type="FunFam" id="3.90.650.10:FF:000001">
    <property type="entry name" value="Phosphoribosylformylglycinamidine cyclo-ligase"/>
    <property type="match status" value="1"/>
</dbReference>
<accession>A0A1T0CK32</accession>
<evidence type="ECO:0000256" key="4">
    <source>
        <dbReference type="ARBA" id="ARBA00020367"/>
    </source>
</evidence>
<evidence type="ECO:0000256" key="10">
    <source>
        <dbReference type="ARBA" id="ARBA00032931"/>
    </source>
</evidence>
<protein>
    <recommendedName>
        <fullName evidence="4 13">Phosphoribosylformylglycinamidine cyclo-ligase</fullName>
        <ecNumber evidence="3 13">6.3.3.1</ecNumber>
    </recommendedName>
    <alternativeName>
        <fullName evidence="10 13">AIR synthase</fullName>
    </alternativeName>
    <alternativeName>
        <fullName evidence="11 13">AIRS</fullName>
    </alternativeName>
    <alternativeName>
        <fullName evidence="9 13">Phosphoribosyl-aminoimidazole synthetase</fullName>
    </alternativeName>
</protein>
<evidence type="ECO:0000256" key="1">
    <source>
        <dbReference type="ARBA" id="ARBA00004686"/>
    </source>
</evidence>
<dbReference type="PANTHER" id="PTHR10520">
    <property type="entry name" value="TRIFUNCTIONAL PURINE BIOSYNTHETIC PROTEIN ADENOSINE-3-RELATED"/>
    <property type="match status" value="1"/>
</dbReference>
<dbReference type="EC" id="6.3.3.1" evidence="3 13"/>
<evidence type="ECO:0000313" key="16">
    <source>
        <dbReference type="EMBL" id="OOS22685.1"/>
    </source>
</evidence>